<comment type="caution">
    <text evidence="5">The sequence shown here is derived from an EMBL/GenBank/DDBJ whole genome shotgun (WGS) entry which is preliminary data.</text>
</comment>
<reference evidence="6 8" key="2">
    <citation type="submission" date="2020-08" db="EMBL/GenBank/DDBJ databases">
        <title>Sequencing the genomes of 1000 actinobacteria strains.</title>
        <authorList>
            <person name="Klenk H.-P."/>
        </authorList>
    </citation>
    <scope>NUCLEOTIDE SEQUENCE [LARGE SCALE GENOMIC DNA]</scope>
    <source>
        <strain evidence="6 8">DSM 21065</strain>
    </source>
</reference>
<keyword evidence="3" id="KW-0804">Transcription</keyword>
<keyword evidence="1" id="KW-0805">Transcription regulation</keyword>
<dbReference type="SUPFAM" id="SSF53822">
    <property type="entry name" value="Periplasmic binding protein-like I"/>
    <property type="match status" value="1"/>
</dbReference>
<evidence type="ECO:0000313" key="7">
    <source>
        <dbReference type="Proteomes" id="UP000029864"/>
    </source>
</evidence>
<evidence type="ECO:0000256" key="2">
    <source>
        <dbReference type="ARBA" id="ARBA00023125"/>
    </source>
</evidence>
<evidence type="ECO:0000256" key="3">
    <source>
        <dbReference type="ARBA" id="ARBA00023163"/>
    </source>
</evidence>
<evidence type="ECO:0000313" key="8">
    <source>
        <dbReference type="Proteomes" id="UP000561726"/>
    </source>
</evidence>
<dbReference type="AlphaFoldDB" id="A0A099J2T3"/>
<keyword evidence="7" id="KW-1185">Reference proteome</keyword>
<dbReference type="Gene3D" id="3.40.50.2300">
    <property type="match status" value="2"/>
</dbReference>
<dbReference type="PANTHER" id="PTHR30146:SF109">
    <property type="entry name" value="HTH-TYPE TRANSCRIPTIONAL REGULATOR GALS"/>
    <property type="match status" value="1"/>
</dbReference>
<dbReference type="Pfam" id="PF00356">
    <property type="entry name" value="LacI"/>
    <property type="match status" value="1"/>
</dbReference>
<keyword evidence="2 6" id="KW-0238">DNA-binding</keyword>
<dbReference type="CDD" id="cd01392">
    <property type="entry name" value="HTH_LacI"/>
    <property type="match status" value="1"/>
</dbReference>
<accession>A0A099J2T3</accession>
<reference evidence="5 7" key="1">
    <citation type="submission" date="2014-08" db="EMBL/GenBank/DDBJ databases">
        <authorList>
            <person name="Sisinthy S."/>
        </authorList>
    </citation>
    <scope>NUCLEOTIDE SEQUENCE [LARGE SCALE GENOMIC DNA]</scope>
    <source>
        <strain evidence="5 7">RuG17</strain>
    </source>
</reference>
<dbReference type="RefSeq" id="WP_052542401.1">
    <property type="nucleotide sequence ID" value="NZ_JACHBQ010000001.1"/>
</dbReference>
<evidence type="ECO:0000259" key="4">
    <source>
        <dbReference type="PROSITE" id="PS50932"/>
    </source>
</evidence>
<feature type="domain" description="HTH lacI-type" evidence="4">
    <location>
        <begin position="9"/>
        <end position="63"/>
    </location>
</feature>
<gene>
    <name evidence="6" type="ORF">BJ997_003449</name>
    <name evidence="5" type="ORF">GY21_14275</name>
</gene>
<sequence length="338" mass="35196">MVTNRSKRPTIRDVADAAGVSKSLAALVYARPSGVSPARAKRVLDAAAALGYTPNVVARSLAGGDGNFIVILVADLHNPVFADIVDAARREFARVGEASLMTSATLPGEASQHVLDDRLLAFFRDLRPRGILIVGSVPDMPAIAELAPNSTIVVASAIADYLPEAPTVRGDDLAGMRLVIDHLVGLGHRNIAHIGGRGGSVAEARARAYELAMAEHGLGDFSRISPADYSEASGHAAAELLLTAAVPPTAITAVNDLAAIGALSSAGERGVVMSVTGYDDTYLAALRQISLTTVDPGNEAIGRRSAEILADGLVGNAQDHQELIAPTLRVRNSTRRIL</sequence>
<dbReference type="PROSITE" id="PS50932">
    <property type="entry name" value="HTH_LACI_2"/>
    <property type="match status" value="1"/>
</dbReference>
<name>A0A099J2T3_9MICO</name>
<dbReference type="SMART" id="SM00354">
    <property type="entry name" value="HTH_LACI"/>
    <property type="match status" value="1"/>
</dbReference>
<evidence type="ECO:0000313" key="5">
    <source>
        <dbReference type="EMBL" id="KGJ72596.1"/>
    </source>
</evidence>
<dbReference type="Proteomes" id="UP000029864">
    <property type="component" value="Unassembled WGS sequence"/>
</dbReference>
<dbReference type="EMBL" id="JPXF01000064">
    <property type="protein sequence ID" value="KGJ72596.1"/>
    <property type="molecule type" value="Genomic_DNA"/>
</dbReference>
<dbReference type="InterPro" id="IPR000843">
    <property type="entry name" value="HTH_LacI"/>
</dbReference>
<dbReference type="Proteomes" id="UP000561726">
    <property type="component" value="Unassembled WGS sequence"/>
</dbReference>
<dbReference type="InterPro" id="IPR046335">
    <property type="entry name" value="LacI/GalR-like_sensor"/>
</dbReference>
<dbReference type="InterPro" id="IPR010982">
    <property type="entry name" value="Lambda_DNA-bd_dom_sf"/>
</dbReference>
<dbReference type="Gene3D" id="1.10.260.40">
    <property type="entry name" value="lambda repressor-like DNA-binding domains"/>
    <property type="match status" value="1"/>
</dbReference>
<dbReference type="GO" id="GO:0003700">
    <property type="term" value="F:DNA-binding transcription factor activity"/>
    <property type="evidence" value="ECO:0007669"/>
    <property type="project" value="TreeGrafter"/>
</dbReference>
<dbReference type="OrthoDB" id="9785139at2"/>
<protein>
    <submittedName>
        <fullName evidence="6">DNA-binding LacI/PurR family transcriptional regulator</fullName>
    </submittedName>
</protein>
<organism evidence="5 7">
    <name type="scientific">Cryobacterium roopkundense</name>
    <dbReference type="NCBI Taxonomy" id="1001240"/>
    <lineage>
        <taxon>Bacteria</taxon>
        <taxon>Bacillati</taxon>
        <taxon>Actinomycetota</taxon>
        <taxon>Actinomycetes</taxon>
        <taxon>Micrococcales</taxon>
        <taxon>Microbacteriaceae</taxon>
        <taxon>Cryobacterium</taxon>
    </lineage>
</organism>
<dbReference type="Pfam" id="PF13377">
    <property type="entry name" value="Peripla_BP_3"/>
    <property type="match status" value="1"/>
</dbReference>
<dbReference type="InterPro" id="IPR028082">
    <property type="entry name" value="Peripla_BP_I"/>
</dbReference>
<dbReference type="EMBL" id="JACHBQ010000001">
    <property type="protein sequence ID" value="MBB5642901.1"/>
    <property type="molecule type" value="Genomic_DNA"/>
</dbReference>
<evidence type="ECO:0000256" key="1">
    <source>
        <dbReference type="ARBA" id="ARBA00023015"/>
    </source>
</evidence>
<dbReference type="GO" id="GO:0000976">
    <property type="term" value="F:transcription cis-regulatory region binding"/>
    <property type="evidence" value="ECO:0007669"/>
    <property type="project" value="TreeGrafter"/>
</dbReference>
<dbReference type="STRING" id="1001240.GY21_14275"/>
<dbReference type="SUPFAM" id="SSF47413">
    <property type="entry name" value="lambda repressor-like DNA-binding domains"/>
    <property type="match status" value="1"/>
</dbReference>
<proteinExistence type="predicted"/>
<evidence type="ECO:0000313" key="6">
    <source>
        <dbReference type="EMBL" id="MBB5642901.1"/>
    </source>
</evidence>
<dbReference type="eggNOG" id="COG1609">
    <property type="taxonomic scope" value="Bacteria"/>
</dbReference>
<dbReference type="PANTHER" id="PTHR30146">
    <property type="entry name" value="LACI-RELATED TRANSCRIPTIONAL REPRESSOR"/>
    <property type="match status" value="1"/>
</dbReference>
<dbReference type="CDD" id="cd06267">
    <property type="entry name" value="PBP1_LacI_sugar_binding-like"/>
    <property type="match status" value="1"/>
</dbReference>